<dbReference type="PATRIC" id="fig|188932.3.peg.4718"/>
<accession>A0A127VJE5</accession>
<dbReference type="PANTHER" id="PTHR43245">
    <property type="entry name" value="BIFUNCTIONAL POLYMYXIN RESISTANCE PROTEIN ARNA"/>
    <property type="match status" value="1"/>
</dbReference>
<dbReference type="Gene3D" id="3.40.50.720">
    <property type="entry name" value="NAD(P)-binding Rossmann-like Domain"/>
    <property type="match status" value="1"/>
</dbReference>
<dbReference type="InterPro" id="IPR036291">
    <property type="entry name" value="NAD(P)-bd_dom_sf"/>
</dbReference>
<proteinExistence type="predicted"/>
<reference evidence="2 3" key="1">
    <citation type="submission" date="2016-03" db="EMBL/GenBank/DDBJ databases">
        <title>Complete genome sequence of Pedobacter cryoconitis PAMC 27485.</title>
        <authorList>
            <person name="Lee J."/>
            <person name="Kim O.-S."/>
        </authorList>
    </citation>
    <scope>NUCLEOTIDE SEQUENCE [LARGE SCALE GENOMIC DNA]</scope>
    <source>
        <strain evidence="2 3">PAMC 27485</strain>
    </source>
</reference>
<name>A0A127VJE5_9SPHI</name>
<evidence type="ECO:0000313" key="3">
    <source>
        <dbReference type="Proteomes" id="UP000071561"/>
    </source>
</evidence>
<evidence type="ECO:0000259" key="1">
    <source>
        <dbReference type="Pfam" id="PF01370"/>
    </source>
</evidence>
<sequence>MQKHPSGTNVYNSYYFKMDSNILITGSSGFVGQNLIRYLSENGLSSKLISRQELYEINDKSIVNSQAIVHLAGKAHDLKKTSQPDEYYQVNFEITKKLYDIFLQSGAEKFIYLSSVKAIADTVEGVLTEDAVANPQTHYGKSKWQAEEYIKQQPLPAGKSYYILRPCMIHGAGNKGNLNLLYKFVQKGLPYPLAAFDNKRSFLSVDNLCFVIRELIISDKVSSGCYQVADDEALSTNEVISILNESLDKKPRLWKIPAKLIQTVAAIGDWLKLPLNTERLHKMTENYVVSNAKIKKALQAEFPLTARAGLRFTAESFKKTADY</sequence>
<dbReference type="InterPro" id="IPR001509">
    <property type="entry name" value="Epimerase_deHydtase"/>
</dbReference>
<dbReference type="AlphaFoldDB" id="A0A127VJE5"/>
<organism evidence="2 3">
    <name type="scientific">Pedobacter cryoconitis</name>
    <dbReference type="NCBI Taxonomy" id="188932"/>
    <lineage>
        <taxon>Bacteria</taxon>
        <taxon>Pseudomonadati</taxon>
        <taxon>Bacteroidota</taxon>
        <taxon>Sphingobacteriia</taxon>
        <taxon>Sphingobacteriales</taxon>
        <taxon>Sphingobacteriaceae</taxon>
        <taxon>Pedobacter</taxon>
    </lineage>
</organism>
<dbReference type="Proteomes" id="UP000071561">
    <property type="component" value="Chromosome"/>
</dbReference>
<dbReference type="SUPFAM" id="SSF51735">
    <property type="entry name" value="NAD(P)-binding Rossmann-fold domains"/>
    <property type="match status" value="1"/>
</dbReference>
<keyword evidence="3" id="KW-1185">Reference proteome</keyword>
<protein>
    <submittedName>
        <fullName evidence="2">Dehydratase</fullName>
    </submittedName>
</protein>
<dbReference type="InterPro" id="IPR050177">
    <property type="entry name" value="Lipid_A_modif_metabolic_enz"/>
</dbReference>
<dbReference type="KEGG" id="pcm:AY601_4550"/>
<dbReference type="EMBL" id="CP014504">
    <property type="protein sequence ID" value="AMQ01388.1"/>
    <property type="molecule type" value="Genomic_DNA"/>
</dbReference>
<feature type="domain" description="NAD-dependent epimerase/dehydratase" evidence="1">
    <location>
        <begin position="22"/>
        <end position="212"/>
    </location>
</feature>
<dbReference type="Pfam" id="PF01370">
    <property type="entry name" value="Epimerase"/>
    <property type="match status" value="1"/>
</dbReference>
<evidence type="ECO:0000313" key="2">
    <source>
        <dbReference type="EMBL" id="AMQ01388.1"/>
    </source>
</evidence>
<gene>
    <name evidence="2" type="ORF">AY601_4550</name>
</gene>